<dbReference type="AlphaFoldDB" id="A0A0L7L759"/>
<protein>
    <submittedName>
        <fullName evidence="1">Uncharacterized protein</fullName>
    </submittedName>
</protein>
<reference evidence="1 2" key="1">
    <citation type="journal article" date="2015" name="Genome Biol. Evol.">
        <title>The genome of winter moth (Operophtera brumata) provides a genomic perspective on sexual dimorphism and phenology.</title>
        <authorList>
            <person name="Derks M.F."/>
            <person name="Smit S."/>
            <person name="Salis L."/>
            <person name="Schijlen E."/>
            <person name="Bossers A."/>
            <person name="Mateman C."/>
            <person name="Pijl A.S."/>
            <person name="de Ridder D."/>
            <person name="Groenen M.A."/>
            <person name="Visser M.E."/>
            <person name="Megens H.J."/>
        </authorList>
    </citation>
    <scope>NUCLEOTIDE SEQUENCE [LARGE SCALE GENOMIC DNA]</scope>
    <source>
        <strain evidence="1">WM2013NL</strain>
        <tissue evidence="1">Head and thorax</tissue>
    </source>
</reference>
<comment type="caution">
    <text evidence="1">The sequence shown here is derived from an EMBL/GenBank/DDBJ whole genome shotgun (WGS) entry which is preliminary data.</text>
</comment>
<sequence length="533" mass="60344">MAFSFRKIISNISYFTKSEGESHKTDVVDEVSAERRLHSYCSSSTSSENIEFDRVEADSTSKCVSLSLTESVRNHPIKNDYLSDTLTNYTIKKGSLSDTDLLTNNIDRQNKKCQKLKHSDTDISIASNVDDKAAIKMCRKVDLEAGTAPISSVTPESFADVEVDKNEEERITLLVNYQMKFDQMESFLKKLLTEFQFHIEVSKVFNGKSIVTAVPGANVTTIPKSLGEVMYVDLQRGVSPAWNIIMEKEDSNTKSKLKTQLLSMRQTIDNFVGTYLNEPKSHQIKRNKLNDKKRIKHFDFPDLRDAMLNLFHDDFNSSIDDLDCSCRCHSVDSGLISKSEKDSNHSITSSIGNFSLDSTTLSAYSESLDQVISYNSFHDTSLYSTLLQRAAIERITFYIQVHSIQLKCESPNELNDSKNVITFYCSACNITEFEENGLLKHILSPSHCEKIHFVYKTAYVKKCISAGKEIQPSTVLNPMTMYRDENKIVCFGDALYACSLCFENLIVGESVLMAHCHVGEHVDRRERLAEIFE</sequence>
<keyword evidence="2" id="KW-1185">Reference proteome</keyword>
<proteinExistence type="predicted"/>
<name>A0A0L7L759_OPEBR</name>
<gene>
    <name evidence="1" type="ORF">OBRU01_14167</name>
</gene>
<evidence type="ECO:0000313" key="2">
    <source>
        <dbReference type="Proteomes" id="UP000037510"/>
    </source>
</evidence>
<evidence type="ECO:0000313" key="1">
    <source>
        <dbReference type="EMBL" id="KOB71205.1"/>
    </source>
</evidence>
<organism evidence="1 2">
    <name type="scientific">Operophtera brumata</name>
    <name type="common">Winter moth</name>
    <name type="synonym">Phalaena brumata</name>
    <dbReference type="NCBI Taxonomy" id="104452"/>
    <lineage>
        <taxon>Eukaryota</taxon>
        <taxon>Metazoa</taxon>
        <taxon>Ecdysozoa</taxon>
        <taxon>Arthropoda</taxon>
        <taxon>Hexapoda</taxon>
        <taxon>Insecta</taxon>
        <taxon>Pterygota</taxon>
        <taxon>Neoptera</taxon>
        <taxon>Endopterygota</taxon>
        <taxon>Lepidoptera</taxon>
        <taxon>Glossata</taxon>
        <taxon>Ditrysia</taxon>
        <taxon>Geometroidea</taxon>
        <taxon>Geometridae</taxon>
        <taxon>Larentiinae</taxon>
        <taxon>Operophtera</taxon>
    </lineage>
</organism>
<dbReference type="Proteomes" id="UP000037510">
    <property type="component" value="Unassembled WGS sequence"/>
</dbReference>
<dbReference type="EMBL" id="JTDY01002548">
    <property type="protein sequence ID" value="KOB71205.1"/>
    <property type="molecule type" value="Genomic_DNA"/>
</dbReference>
<accession>A0A0L7L759</accession>